<dbReference type="PANTHER" id="PTHR33540">
    <property type="entry name" value="TRNA THREONYLCARBAMOYLADENOSINE BIOSYNTHESIS PROTEIN TSAE"/>
    <property type="match status" value="1"/>
</dbReference>
<dbReference type="NCBIfam" id="TIGR00150">
    <property type="entry name" value="T6A_YjeE"/>
    <property type="match status" value="1"/>
</dbReference>
<evidence type="ECO:0000313" key="12">
    <source>
        <dbReference type="Proteomes" id="UP000001625"/>
    </source>
</evidence>
<dbReference type="eggNOG" id="COG0802">
    <property type="taxonomic scope" value="Bacteria"/>
</dbReference>
<evidence type="ECO:0000256" key="5">
    <source>
        <dbReference type="ARBA" id="ARBA00022694"/>
    </source>
</evidence>
<comment type="subcellular location">
    <subcellularLocation>
        <location evidence="1">Cytoplasm</location>
    </subcellularLocation>
</comment>
<keyword evidence="5" id="KW-0819">tRNA processing</keyword>
<keyword evidence="6" id="KW-0479">Metal-binding</keyword>
<dbReference type="GO" id="GO:0005524">
    <property type="term" value="F:ATP binding"/>
    <property type="evidence" value="ECO:0007669"/>
    <property type="project" value="UniProtKB-KW"/>
</dbReference>
<evidence type="ECO:0000256" key="2">
    <source>
        <dbReference type="ARBA" id="ARBA00007599"/>
    </source>
</evidence>
<dbReference type="AlphaFoldDB" id="D5CR31"/>
<evidence type="ECO:0000256" key="10">
    <source>
        <dbReference type="ARBA" id="ARBA00032441"/>
    </source>
</evidence>
<dbReference type="SUPFAM" id="SSF52540">
    <property type="entry name" value="P-loop containing nucleoside triphosphate hydrolases"/>
    <property type="match status" value="1"/>
</dbReference>
<dbReference type="GO" id="GO:0005737">
    <property type="term" value="C:cytoplasm"/>
    <property type="evidence" value="ECO:0007669"/>
    <property type="project" value="UniProtKB-SubCell"/>
</dbReference>
<organism evidence="11 12">
    <name type="scientific">Sideroxydans lithotrophicus (strain ES-1)</name>
    <dbReference type="NCBI Taxonomy" id="580332"/>
    <lineage>
        <taxon>Bacteria</taxon>
        <taxon>Pseudomonadati</taxon>
        <taxon>Pseudomonadota</taxon>
        <taxon>Betaproteobacteria</taxon>
        <taxon>Nitrosomonadales</taxon>
        <taxon>Gallionellaceae</taxon>
        <taxon>Sideroxydans</taxon>
    </lineage>
</organism>
<dbReference type="STRING" id="580332.Slit_1179"/>
<dbReference type="InterPro" id="IPR027417">
    <property type="entry name" value="P-loop_NTPase"/>
</dbReference>
<evidence type="ECO:0000256" key="4">
    <source>
        <dbReference type="ARBA" id="ARBA00022490"/>
    </source>
</evidence>
<dbReference type="GO" id="GO:0046872">
    <property type="term" value="F:metal ion binding"/>
    <property type="evidence" value="ECO:0007669"/>
    <property type="project" value="UniProtKB-KW"/>
</dbReference>
<dbReference type="GO" id="GO:0002949">
    <property type="term" value="P:tRNA threonylcarbamoyladenosine modification"/>
    <property type="evidence" value="ECO:0007669"/>
    <property type="project" value="InterPro"/>
</dbReference>
<dbReference type="Gene3D" id="3.40.50.300">
    <property type="entry name" value="P-loop containing nucleotide triphosphate hydrolases"/>
    <property type="match status" value="1"/>
</dbReference>
<dbReference type="Proteomes" id="UP000001625">
    <property type="component" value="Chromosome"/>
</dbReference>
<dbReference type="InterPro" id="IPR003442">
    <property type="entry name" value="T6A_TsaE"/>
</dbReference>
<keyword evidence="12" id="KW-1185">Reference proteome</keyword>
<dbReference type="KEGG" id="slt:Slit_1179"/>
<evidence type="ECO:0000256" key="7">
    <source>
        <dbReference type="ARBA" id="ARBA00022741"/>
    </source>
</evidence>
<dbReference type="EMBL" id="CP001965">
    <property type="protein sequence ID" value="ADE11417.1"/>
    <property type="molecule type" value="Genomic_DNA"/>
</dbReference>
<reference evidence="11 12" key="1">
    <citation type="submission" date="2010-03" db="EMBL/GenBank/DDBJ databases">
        <title>Complete sequence of Sideroxydans lithotrophicus ES-1.</title>
        <authorList>
            <consortium name="US DOE Joint Genome Institute"/>
            <person name="Lucas S."/>
            <person name="Copeland A."/>
            <person name="Lapidus A."/>
            <person name="Cheng J.-F."/>
            <person name="Bruce D."/>
            <person name="Goodwin L."/>
            <person name="Pitluck S."/>
            <person name="Munk A.C."/>
            <person name="Detter J.C."/>
            <person name="Han C."/>
            <person name="Tapia R."/>
            <person name="Larimer F."/>
            <person name="Land M."/>
            <person name="Hauser L."/>
            <person name="Kyrpides N."/>
            <person name="Ivanova N."/>
            <person name="Emerson D."/>
            <person name="Woyke T."/>
        </authorList>
    </citation>
    <scope>NUCLEOTIDE SEQUENCE [LARGE SCALE GENOMIC DNA]</scope>
    <source>
        <strain evidence="11 12">ES-1</strain>
    </source>
</reference>
<evidence type="ECO:0000256" key="1">
    <source>
        <dbReference type="ARBA" id="ARBA00004496"/>
    </source>
</evidence>
<sequence precursor="true">MQPGLVIYLRGNLGAGKTTLVRALLQGLGYAGLVKSPTYTLIERYDVAGLHLRHFDLYRFRDAEEWEDSGFRDEFDGRNICLVEWPEQATGLLPPADISLTFEILQDGRELLLHAYTDAGQRCLSAL</sequence>
<keyword evidence="4" id="KW-0963">Cytoplasm</keyword>
<evidence type="ECO:0000256" key="3">
    <source>
        <dbReference type="ARBA" id="ARBA00019010"/>
    </source>
</evidence>
<evidence type="ECO:0000256" key="6">
    <source>
        <dbReference type="ARBA" id="ARBA00022723"/>
    </source>
</evidence>
<comment type="similarity">
    <text evidence="2">Belongs to the TsaE family.</text>
</comment>
<name>D5CR31_SIDLE</name>
<gene>
    <name evidence="11" type="ordered locus">Slit_1179</name>
</gene>
<dbReference type="Pfam" id="PF02367">
    <property type="entry name" value="TsaE"/>
    <property type="match status" value="1"/>
</dbReference>
<evidence type="ECO:0000256" key="8">
    <source>
        <dbReference type="ARBA" id="ARBA00022840"/>
    </source>
</evidence>
<evidence type="ECO:0000256" key="9">
    <source>
        <dbReference type="ARBA" id="ARBA00022842"/>
    </source>
</evidence>
<keyword evidence="9" id="KW-0460">Magnesium</keyword>
<accession>D5CR31</accession>
<proteinExistence type="inferred from homology"/>
<evidence type="ECO:0000313" key="11">
    <source>
        <dbReference type="EMBL" id="ADE11417.1"/>
    </source>
</evidence>
<keyword evidence="7" id="KW-0547">Nucleotide-binding</keyword>
<dbReference type="PANTHER" id="PTHR33540:SF2">
    <property type="entry name" value="TRNA THREONYLCARBAMOYLADENOSINE BIOSYNTHESIS PROTEIN TSAE"/>
    <property type="match status" value="1"/>
</dbReference>
<protein>
    <recommendedName>
        <fullName evidence="3">tRNA threonylcarbamoyladenosine biosynthesis protein TsaE</fullName>
    </recommendedName>
    <alternativeName>
        <fullName evidence="10">t(6)A37 threonylcarbamoyladenosine biosynthesis protein TsaE</fullName>
    </alternativeName>
</protein>
<keyword evidence="8" id="KW-0067">ATP-binding</keyword>
<dbReference type="HOGENOM" id="CLU_087829_2_2_4"/>